<feature type="compositionally biased region" description="Basic and acidic residues" evidence="4">
    <location>
        <begin position="396"/>
        <end position="411"/>
    </location>
</feature>
<feature type="compositionally biased region" description="Basic and acidic residues" evidence="4">
    <location>
        <begin position="598"/>
        <end position="610"/>
    </location>
</feature>
<evidence type="ECO:0000256" key="2">
    <source>
        <dbReference type="ARBA" id="ARBA00023054"/>
    </source>
</evidence>
<evidence type="ECO:0000256" key="4">
    <source>
        <dbReference type="SAM" id="MobiDB-lite"/>
    </source>
</evidence>
<dbReference type="OrthoDB" id="102442at2759"/>
<accession>A0A2G8K045</accession>
<feature type="region of interest" description="Disordered" evidence="4">
    <location>
        <begin position="387"/>
        <end position="412"/>
    </location>
</feature>
<evidence type="ECO:0000256" key="1">
    <source>
        <dbReference type="ARBA" id="ARBA00022754"/>
    </source>
</evidence>
<dbReference type="AlphaFoldDB" id="A0A2G8K045"/>
<dbReference type="InterPro" id="IPR036415">
    <property type="entry name" value="Lamin_tail_dom_sf"/>
</dbReference>
<dbReference type="PANTHER" id="PTHR47012">
    <property type="entry name" value="LAMIN TAIL DOMAIN-CONTAINING PROTEIN 1"/>
    <property type="match status" value="1"/>
</dbReference>
<keyword evidence="2 3" id="KW-0175">Coiled coil</keyword>
<dbReference type="InterPro" id="IPR039008">
    <property type="entry name" value="IF_rod_dom"/>
</dbReference>
<comment type="caution">
    <text evidence="6">The sequence shown here is derived from an EMBL/GenBank/DDBJ whole genome shotgun (WGS) entry which is preliminary data.</text>
</comment>
<dbReference type="PROSITE" id="PS51841">
    <property type="entry name" value="LTD"/>
    <property type="match status" value="1"/>
</dbReference>
<feature type="domain" description="LTD" evidence="5">
    <location>
        <begin position="473"/>
        <end position="591"/>
    </location>
</feature>
<dbReference type="Gene3D" id="2.60.40.1260">
    <property type="entry name" value="Lamin Tail domain"/>
    <property type="match status" value="1"/>
</dbReference>
<dbReference type="Pfam" id="PF00932">
    <property type="entry name" value="LTD"/>
    <property type="match status" value="1"/>
</dbReference>
<feature type="region of interest" description="Disordered" evidence="4">
    <location>
        <begin position="597"/>
        <end position="627"/>
    </location>
</feature>
<evidence type="ECO:0000313" key="6">
    <source>
        <dbReference type="EMBL" id="PIK41376.1"/>
    </source>
</evidence>
<keyword evidence="7" id="KW-1185">Reference proteome</keyword>
<dbReference type="EMBL" id="MRZV01001024">
    <property type="protein sequence ID" value="PIK41376.1"/>
    <property type="molecule type" value="Genomic_DNA"/>
</dbReference>
<dbReference type="SUPFAM" id="SSF74853">
    <property type="entry name" value="Lamin A/C globular tail domain"/>
    <property type="match status" value="1"/>
</dbReference>
<feature type="region of interest" description="Disordered" evidence="4">
    <location>
        <begin position="456"/>
        <end position="478"/>
    </location>
</feature>
<dbReference type="InterPro" id="IPR042840">
    <property type="entry name" value="LMNTD1"/>
</dbReference>
<dbReference type="Gene3D" id="1.20.5.500">
    <property type="entry name" value="Single helix bin"/>
    <property type="match status" value="1"/>
</dbReference>
<feature type="region of interest" description="Disordered" evidence="4">
    <location>
        <begin position="173"/>
        <end position="205"/>
    </location>
</feature>
<dbReference type="InterPro" id="IPR001322">
    <property type="entry name" value="Lamin_tail_dom"/>
</dbReference>
<evidence type="ECO:0000259" key="5">
    <source>
        <dbReference type="PROSITE" id="PS51841"/>
    </source>
</evidence>
<name>A0A2G8K045_STIJA</name>
<gene>
    <name evidence="6" type="ORF">BSL78_21763</name>
</gene>
<dbReference type="Proteomes" id="UP000230750">
    <property type="component" value="Unassembled WGS sequence"/>
</dbReference>
<feature type="region of interest" description="Disordered" evidence="4">
    <location>
        <begin position="640"/>
        <end position="700"/>
    </location>
</feature>
<sequence>MSGYYPMSVPSSRDQEKADLQSLTNRMQNYIGKVKKLREDSNQVDSSALLNSIRLLEDEGNKVKSIYEKELTNTRGQLQDERAARTQAETQAHRNNQLANDFQDRLAVETQRNRALQSEVDDAHKLSAQKDMDCQQLKSKCGELMKRAHDLEDDVSALTRQNEDMQRKLDREIVGRQQAEDKHRALERKQEFDSRLQQEESKEQQLRLDDDANRILQLETKVRELARPDNTLHEALENMRQAAERDLQNFKDETESTYHKNLQELKHQMGKDSENIQKLGNENKSLEREIDRLIEELSSTKCKLDQAEKQTANLMDTLRNDREKNTVHIRALEENQRLLQDSLIQKMHEISQATGTKQPIRAELESLKNMLDEEEKKFRHMATTKYPLASFPGSEGRPRTVDSRAGRDRDVLNPLTNPLERIQTSICSCHHGTREGLFDSIFQDMNRSGTIKTKVYSKSNSAPATRTPPMSHDFTTATSSTTGDLKILEINEDGKFVRLFNSSPGKDVDVGGFMIQQNIGGHPVAVYRFEPRTRFRAGAVMTVWSASSLAKHQPPTDFLWKEQHRWGTGPECTTILCKPNGHAIAWTTAAHRFSKTARKYDESDDKSVEEEKGDESEAGITNLHPEFEVEIDGKPVTVLKRDKQDPPSLAPAKHPHGQYSQHDTHPGAGETRVKTLGNDGSSLVRQSRSQITRPDAAPGELYAGYGISATRTGSAPLRLSSRPSSSTSQYAYDYHLSLVHFKTFITLTIKQ</sequence>
<evidence type="ECO:0000256" key="3">
    <source>
        <dbReference type="SAM" id="Coils"/>
    </source>
</evidence>
<feature type="coiled-coil region" evidence="3">
    <location>
        <begin position="13"/>
        <end position="40"/>
    </location>
</feature>
<reference evidence="6 7" key="1">
    <citation type="journal article" date="2017" name="PLoS Biol.">
        <title>The sea cucumber genome provides insights into morphological evolution and visceral regeneration.</title>
        <authorList>
            <person name="Zhang X."/>
            <person name="Sun L."/>
            <person name="Yuan J."/>
            <person name="Sun Y."/>
            <person name="Gao Y."/>
            <person name="Zhang L."/>
            <person name="Li S."/>
            <person name="Dai H."/>
            <person name="Hamel J.F."/>
            <person name="Liu C."/>
            <person name="Yu Y."/>
            <person name="Liu S."/>
            <person name="Lin W."/>
            <person name="Guo K."/>
            <person name="Jin S."/>
            <person name="Xu P."/>
            <person name="Storey K.B."/>
            <person name="Huan P."/>
            <person name="Zhang T."/>
            <person name="Zhou Y."/>
            <person name="Zhang J."/>
            <person name="Lin C."/>
            <person name="Li X."/>
            <person name="Xing L."/>
            <person name="Huo D."/>
            <person name="Sun M."/>
            <person name="Wang L."/>
            <person name="Mercier A."/>
            <person name="Li F."/>
            <person name="Yang H."/>
            <person name="Xiang J."/>
        </authorList>
    </citation>
    <scope>NUCLEOTIDE SEQUENCE [LARGE SCALE GENOMIC DNA]</scope>
    <source>
        <strain evidence="6">Shaxun</strain>
        <tissue evidence="6">Muscle</tissue>
    </source>
</reference>
<dbReference type="GO" id="GO:0005737">
    <property type="term" value="C:cytoplasm"/>
    <property type="evidence" value="ECO:0007669"/>
    <property type="project" value="TreeGrafter"/>
</dbReference>
<keyword evidence="1" id="KW-0403">Intermediate filament</keyword>
<feature type="compositionally biased region" description="Polar residues" evidence="4">
    <location>
        <begin position="678"/>
        <end position="692"/>
    </location>
</feature>
<feature type="coiled-coil region" evidence="3">
    <location>
        <begin position="233"/>
        <end position="384"/>
    </location>
</feature>
<dbReference type="GO" id="GO:0005882">
    <property type="term" value="C:intermediate filament"/>
    <property type="evidence" value="ECO:0007669"/>
    <property type="project" value="UniProtKB-KW"/>
</dbReference>
<dbReference type="GO" id="GO:0005635">
    <property type="term" value="C:nuclear envelope"/>
    <property type="evidence" value="ECO:0007669"/>
    <property type="project" value="TreeGrafter"/>
</dbReference>
<protein>
    <submittedName>
        <fullName evidence="6">Putative lamin-B2</fullName>
    </submittedName>
</protein>
<dbReference type="Pfam" id="PF00038">
    <property type="entry name" value="Filament"/>
    <property type="match status" value="1"/>
</dbReference>
<organism evidence="6 7">
    <name type="scientific">Stichopus japonicus</name>
    <name type="common">Sea cucumber</name>
    <dbReference type="NCBI Taxonomy" id="307972"/>
    <lineage>
        <taxon>Eukaryota</taxon>
        <taxon>Metazoa</taxon>
        <taxon>Echinodermata</taxon>
        <taxon>Eleutherozoa</taxon>
        <taxon>Echinozoa</taxon>
        <taxon>Holothuroidea</taxon>
        <taxon>Aspidochirotacea</taxon>
        <taxon>Aspidochirotida</taxon>
        <taxon>Stichopodidae</taxon>
        <taxon>Apostichopus</taxon>
    </lineage>
</organism>
<dbReference type="PANTHER" id="PTHR47012:SF3">
    <property type="entry name" value="LAMIN TAIL DOMAIN CONTAINING 1"/>
    <property type="match status" value="1"/>
</dbReference>
<evidence type="ECO:0000313" key="7">
    <source>
        <dbReference type="Proteomes" id="UP000230750"/>
    </source>
</evidence>
<proteinExistence type="predicted"/>
<dbReference type="STRING" id="307972.A0A2G8K045"/>